<evidence type="ECO:0000256" key="3">
    <source>
        <dbReference type="SAM" id="SignalP"/>
    </source>
</evidence>
<dbReference type="Proteomes" id="UP000680038">
    <property type="component" value="Unassembled WGS sequence"/>
</dbReference>
<dbReference type="EMBL" id="CAJRAF010000002">
    <property type="protein sequence ID" value="CAG5006324.1"/>
    <property type="molecule type" value="Genomic_DNA"/>
</dbReference>
<dbReference type="SUPFAM" id="SSF51658">
    <property type="entry name" value="Xylose isomerase-like"/>
    <property type="match status" value="1"/>
</dbReference>
<keyword evidence="1" id="KW-0413">Isomerase</keyword>
<dbReference type="RefSeq" id="WP_215240241.1">
    <property type="nucleotide sequence ID" value="NZ_CAJRAF010000002.1"/>
</dbReference>
<gene>
    <name evidence="5" type="ORF">DYBT9275_03795</name>
</gene>
<dbReference type="AlphaFoldDB" id="A0A916JE48"/>
<keyword evidence="6" id="KW-1185">Reference proteome</keyword>
<dbReference type="GO" id="GO:0016853">
    <property type="term" value="F:isomerase activity"/>
    <property type="evidence" value="ECO:0007669"/>
    <property type="project" value="UniProtKB-KW"/>
</dbReference>
<sequence length="308" mass="34466">MLRRNFVKSTLGLAGAALMAGESFASPSAAFAKNKFKLKYASHFGMFANSAGKDLIDQLKFMADQGFMAIEDNGMMGRPVEEQEKIAREMSRLGMEMGVFVVDKGGNGANTLASGKKENIDIFLSGCKRAVEVAKRVNAKWMTVVPGDFDRSLPIGVQTGHVIDALRRGAEILEPHGLVMVLEPLSDTPNLFLRTSDQTYEICRGVNSKSCKILYDIYHMQKNEGRLIYNIEKTWSEIDYFQIGDEPGRKEPTTGEINYKNVFKYIYDRSKKEGRSFIMGMEHGNYKQGKEGEEALIKAYVESDSFDI</sequence>
<comment type="caution">
    <text evidence="5">The sequence shown here is derived from an EMBL/GenBank/DDBJ whole genome shotgun (WGS) entry which is preliminary data.</text>
</comment>
<dbReference type="Pfam" id="PF01261">
    <property type="entry name" value="AP_endonuc_2"/>
    <property type="match status" value="1"/>
</dbReference>
<protein>
    <recommendedName>
        <fullName evidence="4">Xylose isomerase-like TIM barrel domain-containing protein</fullName>
    </recommendedName>
</protein>
<feature type="signal peptide" evidence="3">
    <location>
        <begin position="1"/>
        <end position="25"/>
    </location>
</feature>
<name>A0A916JE48_9BACT</name>
<dbReference type="InterPro" id="IPR006311">
    <property type="entry name" value="TAT_signal"/>
</dbReference>
<feature type="domain" description="Xylose isomerase-like TIM barrel" evidence="4">
    <location>
        <begin position="60"/>
        <end position="285"/>
    </location>
</feature>
<dbReference type="Gene3D" id="3.20.20.150">
    <property type="entry name" value="Divalent-metal-dependent TIM barrel enzymes"/>
    <property type="match status" value="1"/>
</dbReference>
<proteinExistence type="predicted"/>
<reference evidence="5" key="1">
    <citation type="submission" date="2021-04" db="EMBL/GenBank/DDBJ databases">
        <authorList>
            <person name="Rodrigo-Torres L."/>
            <person name="Arahal R. D."/>
            <person name="Lucena T."/>
        </authorList>
    </citation>
    <scope>NUCLEOTIDE SEQUENCE</scope>
    <source>
        <strain evidence="5">CECT 9275</strain>
    </source>
</reference>
<dbReference type="InterPro" id="IPR036237">
    <property type="entry name" value="Xyl_isomerase-like_sf"/>
</dbReference>
<evidence type="ECO:0000313" key="6">
    <source>
        <dbReference type="Proteomes" id="UP000680038"/>
    </source>
</evidence>
<dbReference type="PROSITE" id="PS51318">
    <property type="entry name" value="TAT"/>
    <property type="match status" value="1"/>
</dbReference>
<accession>A0A916JE48</accession>
<feature type="chain" id="PRO_5037586112" description="Xylose isomerase-like TIM barrel domain-containing protein" evidence="3">
    <location>
        <begin position="26"/>
        <end position="308"/>
    </location>
</feature>
<evidence type="ECO:0000259" key="4">
    <source>
        <dbReference type="Pfam" id="PF01261"/>
    </source>
</evidence>
<feature type="active site" description="Proton donor/acceptor" evidence="2">
    <location>
        <position position="183"/>
    </location>
</feature>
<dbReference type="InterPro" id="IPR026040">
    <property type="entry name" value="HyI-like"/>
</dbReference>
<evidence type="ECO:0000256" key="1">
    <source>
        <dbReference type="ARBA" id="ARBA00023235"/>
    </source>
</evidence>
<evidence type="ECO:0000313" key="5">
    <source>
        <dbReference type="EMBL" id="CAG5006324.1"/>
    </source>
</evidence>
<dbReference type="InterPro" id="IPR013022">
    <property type="entry name" value="Xyl_isomerase-like_TIM-brl"/>
</dbReference>
<keyword evidence="3" id="KW-0732">Signal</keyword>
<dbReference type="PANTHER" id="PTHR43489">
    <property type="entry name" value="ISOMERASE"/>
    <property type="match status" value="1"/>
</dbReference>
<organism evidence="5 6">
    <name type="scientific">Dyadobacter helix</name>
    <dbReference type="NCBI Taxonomy" id="2822344"/>
    <lineage>
        <taxon>Bacteria</taxon>
        <taxon>Pseudomonadati</taxon>
        <taxon>Bacteroidota</taxon>
        <taxon>Cytophagia</taxon>
        <taxon>Cytophagales</taxon>
        <taxon>Spirosomataceae</taxon>
        <taxon>Dyadobacter</taxon>
    </lineage>
</organism>
<dbReference type="PIRSF" id="PIRSF006241">
    <property type="entry name" value="HyI"/>
    <property type="match status" value="1"/>
</dbReference>
<feature type="active site" description="Proton donor/acceptor" evidence="2">
    <location>
        <position position="282"/>
    </location>
</feature>
<dbReference type="InterPro" id="IPR050417">
    <property type="entry name" value="Sugar_Epim/Isomerase"/>
</dbReference>
<evidence type="ECO:0000256" key="2">
    <source>
        <dbReference type="PIRSR" id="PIRSR006241-50"/>
    </source>
</evidence>